<dbReference type="GO" id="GO:0070403">
    <property type="term" value="F:NAD+ binding"/>
    <property type="evidence" value="ECO:0007669"/>
    <property type="project" value="UniProtKB-UniRule"/>
</dbReference>
<feature type="binding site" evidence="3 4">
    <location>
        <position position="185"/>
    </location>
    <ligand>
        <name>Zn(2+)</name>
        <dbReference type="ChEBI" id="CHEBI:29105"/>
    </ligand>
</feature>
<feature type="active site" description="Proton acceptor" evidence="3 4">
    <location>
        <position position="158"/>
    </location>
</feature>
<comment type="cofactor">
    <cofactor evidence="3">
        <name>Zn(2+)</name>
        <dbReference type="ChEBI" id="CHEBI:29105"/>
    </cofactor>
    <text evidence="3">Binds 1 zinc ion per subunit.</text>
</comment>
<gene>
    <name evidence="3" type="primary">cobB</name>
    <name evidence="6" type="ORF">D0Z08_17985</name>
</gene>
<feature type="binding site" evidence="3">
    <location>
        <begin position="224"/>
        <end position="226"/>
    </location>
    <ligand>
        <name>NAD(+)</name>
        <dbReference type="ChEBI" id="CHEBI:57540"/>
    </ligand>
</feature>
<comment type="caution">
    <text evidence="6">The sequence shown here is derived from an EMBL/GenBank/DDBJ whole genome shotgun (WGS) entry which is preliminary data.</text>
</comment>
<evidence type="ECO:0000259" key="5">
    <source>
        <dbReference type="PROSITE" id="PS50305"/>
    </source>
</evidence>
<feature type="domain" description="Deacetylase sirtuin-type" evidence="5">
    <location>
        <begin position="31"/>
        <end position="285"/>
    </location>
</feature>
<keyword evidence="3 4" id="KW-0479">Metal-binding</keyword>
<keyword evidence="3 4" id="KW-0862">Zinc</keyword>
<keyword evidence="3" id="KW-0963">Cytoplasm</keyword>
<keyword evidence="2 3" id="KW-0520">NAD</keyword>
<dbReference type="InterPro" id="IPR026590">
    <property type="entry name" value="Ssirtuin_cat_dom"/>
</dbReference>
<dbReference type="PANTHER" id="PTHR11085">
    <property type="entry name" value="NAD-DEPENDENT PROTEIN DEACYLASE SIRTUIN-5, MITOCHONDRIAL-RELATED"/>
    <property type="match status" value="1"/>
</dbReference>
<dbReference type="InterPro" id="IPR026591">
    <property type="entry name" value="Sirtuin_cat_small_dom_sf"/>
</dbReference>
<dbReference type="InterPro" id="IPR050134">
    <property type="entry name" value="NAD-dep_sirtuin_deacylases"/>
</dbReference>
<name>A0A417XZ81_9ACTN</name>
<comment type="catalytic activity">
    <reaction evidence="3">
        <text>N(6)-succinyl-L-lysyl-[protein] + NAD(+) + H2O = 2''-O-succinyl-ADP-D-ribose + nicotinamide + L-lysyl-[protein]</text>
        <dbReference type="Rhea" id="RHEA:47668"/>
        <dbReference type="Rhea" id="RHEA-COMP:9752"/>
        <dbReference type="Rhea" id="RHEA-COMP:11877"/>
        <dbReference type="ChEBI" id="CHEBI:15377"/>
        <dbReference type="ChEBI" id="CHEBI:17154"/>
        <dbReference type="ChEBI" id="CHEBI:29969"/>
        <dbReference type="ChEBI" id="CHEBI:57540"/>
        <dbReference type="ChEBI" id="CHEBI:87830"/>
        <dbReference type="ChEBI" id="CHEBI:87832"/>
    </reaction>
</comment>
<dbReference type="CDD" id="cd01412">
    <property type="entry name" value="SIRT5_Af1_CobB"/>
    <property type="match status" value="1"/>
</dbReference>
<feature type="binding site" evidence="3 4">
    <location>
        <position position="166"/>
    </location>
    <ligand>
        <name>Zn(2+)</name>
        <dbReference type="ChEBI" id="CHEBI:29105"/>
    </ligand>
</feature>
<keyword evidence="7" id="KW-1185">Reference proteome</keyword>
<dbReference type="Proteomes" id="UP000283644">
    <property type="component" value="Unassembled WGS sequence"/>
</dbReference>
<comment type="catalytic activity">
    <reaction evidence="3">
        <text>N(6)-acetyl-L-lysyl-[protein] + NAD(+) + H2O = 2''-O-acetyl-ADP-D-ribose + nicotinamide + L-lysyl-[protein]</text>
        <dbReference type="Rhea" id="RHEA:43636"/>
        <dbReference type="Rhea" id="RHEA-COMP:9752"/>
        <dbReference type="Rhea" id="RHEA-COMP:10731"/>
        <dbReference type="ChEBI" id="CHEBI:15377"/>
        <dbReference type="ChEBI" id="CHEBI:17154"/>
        <dbReference type="ChEBI" id="CHEBI:29969"/>
        <dbReference type="ChEBI" id="CHEBI:57540"/>
        <dbReference type="ChEBI" id="CHEBI:61930"/>
        <dbReference type="ChEBI" id="CHEBI:83767"/>
        <dbReference type="EC" id="2.3.1.286"/>
    </reaction>
</comment>
<evidence type="ECO:0000256" key="1">
    <source>
        <dbReference type="ARBA" id="ARBA00022679"/>
    </source>
</evidence>
<evidence type="ECO:0000313" key="6">
    <source>
        <dbReference type="EMBL" id="RHW25667.1"/>
    </source>
</evidence>
<evidence type="ECO:0000256" key="4">
    <source>
        <dbReference type="PROSITE-ProRule" id="PRU00236"/>
    </source>
</evidence>
<dbReference type="GO" id="GO:0008270">
    <property type="term" value="F:zinc ion binding"/>
    <property type="evidence" value="ECO:0007669"/>
    <property type="project" value="UniProtKB-UniRule"/>
</dbReference>
<dbReference type="GO" id="GO:0005737">
    <property type="term" value="C:cytoplasm"/>
    <property type="evidence" value="ECO:0007669"/>
    <property type="project" value="UniProtKB-SubCell"/>
</dbReference>
<sequence>MASTRWPSTGWWTAWSPRRRSARWRALRGTWPGDVVRRSPANQPPTGFRRVAVVKIVVLTGAGISAESGVPTFRDADGLWEGHRVEDVATPEAFLADPDTVQRFYDARRAALAAVEPNPAHTALAELERLVGDDLTLVTQNIDDLHERAGSTRVVHMHGELRSALCVRCGGRCAWDGPMLDADPCRSCGKGELRPDVVWFGEVPHHMDAIIDALVGCDLFVSIGTSGAVYPAAGFVQQARAFGARTLELNLVPSEGTAYFHEARHGRAGELVPAWVAELAELGDLGMAR</sequence>
<protein>
    <recommendedName>
        <fullName evidence="3">NAD-dependent protein deacylase</fullName>
        <ecNumber evidence="3">2.3.1.286</ecNumber>
    </recommendedName>
    <alternativeName>
        <fullName evidence="3">Regulatory protein SIR2 homolog</fullName>
    </alternativeName>
</protein>
<dbReference type="GO" id="GO:0036055">
    <property type="term" value="F:protein-succinyllysine desuccinylase activity"/>
    <property type="evidence" value="ECO:0007669"/>
    <property type="project" value="UniProtKB-UniRule"/>
</dbReference>
<dbReference type="InterPro" id="IPR003000">
    <property type="entry name" value="Sirtuin"/>
</dbReference>
<feature type="binding site" evidence="3 4">
    <location>
        <position position="188"/>
    </location>
    <ligand>
        <name>Zn(2+)</name>
        <dbReference type="ChEBI" id="CHEBI:29105"/>
    </ligand>
</feature>
<feature type="binding site" evidence="3">
    <location>
        <begin position="250"/>
        <end position="252"/>
    </location>
    <ligand>
        <name>NAD(+)</name>
        <dbReference type="ChEBI" id="CHEBI:57540"/>
    </ligand>
</feature>
<feature type="binding site" evidence="3">
    <location>
        <position position="108"/>
    </location>
    <ligand>
        <name>substrate</name>
    </ligand>
</feature>
<comment type="function">
    <text evidence="3">NAD-dependent lysine deacetylase and desuccinylase that specifically removes acetyl and succinyl groups on target proteins. Modulates the activities of several proteins which are inactive in their acylated form.</text>
</comment>
<proteinExistence type="inferred from homology"/>
<dbReference type="EMBL" id="QXGH01000022">
    <property type="protein sequence ID" value="RHW25667.1"/>
    <property type="molecule type" value="Genomic_DNA"/>
</dbReference>
<dbReference type="AlphaFoldDB" id="A0A417XZ81"/>
<organism evidence="6 7">
    <name type="scientific">Nocardioides immobilis</name>
    <dbReference type="NCBI Taxonomy" id="2049295"/>
    <lineage>
        <taxon>Bacteria</taxon>
        <taxon>Bacillati</taxon>
        <taxon>Actinomycetota</taxon>
        <taxon>Actinomycetes</taxon>
        <taxon>Propionibacteriales</taxon>
        <taxon>Nocardioidaceae</taxon>
        <taxon>Nocardioides</taxon>
    </lineage>
</organism>
<dbReference type="InterPro" id="IPR029035">
    <property type="entry name" value="DHS-like_NAD/FAD-binding_dom"/>
</dbReference>
<feature type="binding site" evidence="3">
    <location>
        <begin position="61"/>
        <end position="80"/>
    </location>
    <ligand>
        <name>NAD(+)</name>
        <dbReference type="ChEBI" id="CHEBI:57540"/>
    </ligand>
</feature>
<feature type="binding site" evidence="3">
    <location>
        <begin position="140"/>
        <end position="143"/>
    </location>
    <ligand>
        <name>NAD(+)</name>
        <dbReference type="ChEBI" id="CHEBI:57540"/>
    </ligand>
</feature>
<comment type="domain">
    <text evidence="3">2 residues (Tyr-105 and Arg-108) present in a large hydrophobic pocket are probably involved in substrate specificity. They are important for desuccinylation activity, but dispensable for deacetylation activity.</text>
</comment>
<reference evidence="6 7" key="1">
    <citation type="submission" date="2018-09" db="EMBL/GenBank/DDBJ databases">
        <title>Genome sequencing of Nocardioides immobilis CCTCC AB 2017083 for comparison to Nocardioides silvaticus.</title>
        <authorList>
            <person name="Li C."/>
            <person name="Wang G."/>
        </authorList>
    </citation>
    <scope>NUCLEOTIDE SEQUENCE [LARGE SCALE GENOMIC DNA]</scope>
    <source>
        <strain evidence="6 7">CCTCC AB 2017083</strain>
    </source>
</reference>
<feature type="binding site" evidence="3">
    <location>
        <position position="268"/>
    </location>
    <ligand>
        <name>NAD(+)</name>
        <dbReference type="ChEBI" id="CHEBI:57540"/>
    </ligand>
</feature>
<keyword evidence="1" id="KW-0808">Transferase</keyword>
<dbReference type="HAMAP" id="MF_01121">
    <property type="entry name" value="Sirtuin_ClassIII"/>
    <property type="match status" value="1"/>
</dbReference>
<evidence type="ECO:0000256" key="3">
    <source>
        <dbReference type="HAMAP-Rule" id="MF_01121"/>
    </source>
</evidence>
<feature type="binding site" evidence="3 4">
    <location>
        <position position="169"/>
    </location>
    <ligand>
        <name>Zn(2+)</name>
        <dbReference type="ChEBI" id="CHEBI:29105"/>
    </ligand>
</feature>
<dbReference type="SUPFAM" id="SSF52467">
    <property type="entry name" value="DHS-like NAD/FAD-binding domain"/>
    <property type="match status" value="1"/>
</dbReference>
<dbReference type="EC" id="2.3.1.286" evidence="3"/>
<dbReference type="PROSITE" id="PS50305">
    <property type="entry name" value="SIRTUIN"/>
    <property type="match status" value="1"/>
</dbReference>
<feature type="binding site" evidence="3">
    <location>
        <position position="105"/>
    </location>
    <ligand>
        <name>substrate</name>
    </ligand>
</feature>
<dbReference type="GO" id="GO:0036054">
    <property type="term" value="F:protein-malonyllysine demalonylase activity"/>
    <property type="evidence" value="ECO:0007669"/>
    <property type="project" value="InterPro"/>
</dbReference>
<comment type="subcellular location">
    <subcellularLocation>
        <location evidence="3">Cytoplasm</location>
    </subcellularLocation>
</comment>
<dbReference type="Pfam" id="PF02146">
    <property type="entry name" value="SIR2"/>
    <property type="match status" value="1"/>
</dbReference>
<accession>A0A417XZ81</accession>
<dbReference type="Gene3D" id="3.40.50.1220">
    <property type="entry name" value="TPP-binding domain"/>
    <property type="match status" value="1"/>
</dbReference>
<dbReference type="GO" id="GO:0017136">
    <property type="term" value="F:histone deacetylase activity, NAD-dependent"/>
    <property type="evidence" value="ECO:0007669"/>
    <property type="project" value="TreeGrafter"/>
</dbReference>
<evidence type="ECO:0000256" key="2">
    <source>
        <dbReference type="ARBA" id="ARBA00023027"/>
    </source>
</evidence>
<dbReference type="Gene3D" id="3.30.1600.10">
    <property type="entry name" value="SIR2/SIRT2 'Small Domain"/>
    <property type="match status" value="1"/>
</dbReference>
<dbReference type="OrthoDB" id="9800582at2"/>
<dbReference type="InterPro" id="IPR027546">
    <property type="entry name" value="Sirtuin_class_III"/>
</dbReference>
<comment type="similarity">
    <text evidence="3">Belongs to the sirtuin family. Class III subfamily.</text>
</comment>
<dbReference type="PANTHER" id="PTHR11085:SF4">
    <property type="entry name" value="NAD-DEPENDENT PROTEIN DEACYLASE"/>
    <property type="match status" value="1"/>
</dbReference>
<evidence type="ECO:0000313" key="7">
    <source>
        <dbReference type="Proteomes" id="UP000283644"/>
    </source>
</evidence>